<dbReference type="InterPro" id="IPR050846">
    <property type="entry name" value="TLCD"/>
</dbReference>
<dbReference type="GO" id="GO:0055088">
    <property type="term" value="P:lipid homeostasis"/>
    <property type="evidence" value="ECO:0007669"/>
    <property type="project" value="TreeGrafter"/>
</dbReference>
<evidence type="ECO:0000313" key="9">
    <source>
        <dbReference type="Proteomes" id="UP000007879"/>
    </source>
</evidence>
<feature type="transmembrane region" description="Helical" evidence="6">
    <location>
        <begin position="52"/>
        <end position="75"/>
    </location>
</feature>
<dbReference type="GO" id="GO:0005783">
    <property type="term" value="C:endoplasmic reticulum"/>
    <property type="evidence" value="ECO:0007669"/>
    <property type="project" value="TreeGrafter"/>
</dbReference>
<keyword evidence="4 5" id="KW-0472">Membrane</keyword>
<feature type="domain" description="TLC" evidence="7">
    <location>
        <begin position="48"/>
        <end position="255"/>
    </location>
</feature>
<dbReference type="EnsemblMetazoa" id="XM_011408954.2">
    <property type="protein sequence ID" value="XP_011407256.1"/>
    <property type="gene ID" value="LOC105314660"/>
</dbReference>
<comment type="subcellular location">
    <subcellularLocation>
        <location evidence="1">Membrane</location>
        <topology evidence="1">Multi-pass membrane protein</topology>
    </subcellularLocation>
</comment>
<dbReference type="eggNOG" id="KOG4561">
    <property type="taxonomic scope" value="Eukaryota"/>
</dbReference>
<dbReference type="Proteomes" id="UP000007879">
    <property type="component" value="Unassembled WGS sequence"/>
</dbReference>
<dbReference type="InParanoid" id="A0A1X7TLL2"/>
<dbReference type="OMA" id="EWNGAEP"/>
<accession>A0A1X7TLL2</accession>
<evidence type="ECO:0000256" key="5">
    <source>
        <dbReference type="PROSITE-ProRule" id="PRU00205"/>
    </source>
</evidence>
<sequence>MEAAPSSFSYVISPVSIITTLTILSSALLVTPKLSSKYLSFYKTLSPDKQTYWNTLPAAILHAILLCSLILLAVLNGSMKTSEDLVVSKSRIGFIALQMAFGYFVGDMMVCLILEPLRRDKAMLLHHTVSTASVFIGLYYEGWWMSISFFRLFTELSSPFVHLRWILSEINVPKSSPIAIFTAIGMTSSFLLTRILAMPVIWYVVYVISNLEKDIYKMSFPLPVRTSAIVLMVCLDVLNVYWSGKVAKGFLKWLGSAKKKE</sequence>
<dbReference type="STRING" id="400682.A0A1X7TLL2"/>
<evidence type="ECO:0000256" key="6">
    <source>
        <dbReference type="SAM" id="Phobius"/>
    </source>
</evidence>
<feature type="transmembrane region" description="Helical" evidence="6">
    <location>
        <begin position="179"/>
        <end position="204"/>
    </location>
</feature>
<dbReference type="OrthoDB" id="10266980at2759"/>
<organism evidence="8">
    <name type="scientific">Amphimedon queenslandica</name>
    <name type="common">Sponge</name>
    <dbReference type="NCBI Taxonomy" id="400682"/>
    <lineage>
        <taxon>Eukaryota</taxon>
        <taxon>Metazoa</taxon>
        <taxon>Porifera</taxon>
        <taxon>Demospongiae</taxon>
        <taxon>Heteroscleromorpha</taxon>
        <taxon>Haplosclerida</taxon>
        <taxon>Niphatidae</taxon>
        <taxon>Amphimedon</taxon>
    </lineage>
</organism>
<protein>
    <recommendedName>
        <fullName evidence="7">TLC domain-containing protein</fullName>
    </recommendedName>
</protein>
<dbReference type="AlphaFoldDB" id="A0A1X7TLL2"/>
<feature type="transmembrane region" description="Helical" evidence="6">
    <location>
        <begin position="122"/>
        <end position="140"/>
    </location>
</feature>
<evidence type="ECO:0000256" key="2">
    <source>
        <dbReference type="ARBA" id="ARBA00022692"/>
    </source>
</evidence>
<dbReference type="Pfam" id="PF03798">
    <property type="entry name" value="TRAM_LAG1_CLN8"/>
    <property type="match status" value="1"/>
</dbReference>
<feature type="transmembrane region" description="Helical" evidence="6">
    <location>
        <begin position="224"/>
        <end position="242"/>
    </location>
</feature>
<evidence type="ECO:0000256" key="1">
    <source>
        <dbReference type="ARBA" id="ARBA00004141"/>
    </source>
</evidence>
<evidence type="ECO:0000256" key="4">
    <source>
        <dbReference type="ARBA" id="ARBA00023136"/>
    </source>
</evidence>
<dbReference type="PROSITE" id="PS50922">
    <property type="entry name" value="TLC"/>
    <property type="match status" value="1"/>
</dbReference>
<dbReference type="KEGG" id="aqu:105314660"/>
<feature type="transmembrane region" description="Helical" evidence="6">
    <location>
        <begin position="12"/>
        <end position="31"/>
    </location>
</feature>
<gene>
    <name evidence="8" type="primary">105314660</name>
</gene>
<evidence type="ECO:0000313" key="8">
    <source>
        <dbReference type="EnsemblMetazoa" id="Aqu2.1.15786_001"/>
    </source>
</evidence>
<dbReference type="PANTHER" id="PTHR13439">
    <property type="entry name" value="CT120 PROTEIN"/>
    <property type="match status" value="1"/>
</dbReference>
<dbReference type="InterPro" id="IPR006634">
    <property type="entry name" value="TLC-dom"/>
</dbReference>
<dbReference type="SMART" id="SM00724">
    <property type="entry name" value="TLC"/>
    <property type="match status" value="1"/>
</dbReference>
<feature type="transmembrane region" description="Helical" evidence="6">
    <location>
        <begin position="95"/>
        <end position="115"/>
    </location>
</feature>
<evidence type="ECO:0000256" key="3">
    <source>
        <dbReference type="ARBA" id="ARBA00022989"/>
    </source>
</evidence>
<name>A0A1X7TLL2_AMPQE</name>
<reference evidence="8" key="2">
    <citation type="submission" date="2017-05" db="UniProtKB">
        <authorList>
            <consortium name="EnsemblMetazoa"/>
        </authorList>
    </citation>
    <scope>IDENTIFICATION</scope>
</reference>
<keyword evidence="2 5" id="KW-0812">Transmembrane</keyword>
<dbReference type="GO" id="GO:0016020">
    <property type="term" value="C:membrane"/>
    <property type="evidence" value="ECO:0007669"/>
    <property type="project" value="UniProtKB-SubCell"/>
</dbReference>
<dbReference type="PANTHER" id="PTHR13439:SF0">
    <property type="entry name" value="TOPOISOMERASE I DAMAGE AFFECTED PROTEIN 4"/>
    <property type="match status" value="1"/>
</dbReference>
<keyword evidence="3 6" id="KW-1133">Transmembrane helix</keyword>
<keyword evidence="9" id="KW-1185">Reference proteome</keyword>
<reference evidence="9" key="1">
    <citation type="journal article" date="2010" name="Nature">
        <title>The Amphimedon queenslandica genome and the evolution of animal complexity.</title>
        <authorList>
            <person name="Srivastava M."/>
            <person name="Simakov O."/>
            <person name="Chapman J."/>
            <person name="Fahey B."/>
            <person name="Gauthier M.E."/>
            <person name="Mitros T."/>
            <person name="Richards G.S."/>
            <person name="Conaco C."/>
            <person name="Dacre M."/>
            <person name="Hellsten U."/>
            <person name="Larroux C."/>
            <person name="Putnam N.H."/>
            <person name="Stanke M."/>
            <person name="Adamska M."/>
            <person name="Darling A."/>
            <person name="Degnan S.M."/>
            <person name="Oakley T.H."/>
            <person name="Plachetzki D.C."/>
            <person name="Zhai Y."/>
            <person name="Adamski M."/>
            <person name="Calcino A."/>
            <person name="Cummins S.F."/>
            <person name="Goodstein D.M."/>
            <person name="Harris C."/>
            <person name="Jackson D.J."/>
            <person name="Leys S.P."/>
            <person name="Shu S."/>
            <person name="Woodcroft B.J."/>
            <person name="Vervoort M."/>
            <person name="Kosik K.S."/>
            <person name="Manning G."/>
            <person name="Degnan B.M."/>
            <person name="Rokhsar D.S."/>
        </authorList>
    </citation>
    <scope>NUCLEOTIDE SEQUENCE [LARGE SCALE GENOMIC DNA]</scope>
</reference>
<dbReference type="EnsemblMetazoa" id="Aqu2.1.15786_001">
    <property type="protein sequence ID" value="Aqu2.1.15786_001"/>
    <property type="gene ID" value="Aqu2.1.15786"/>
</dbReference>
<evidence type="ECO:0000259" key="7">
    <source>
        <dbReference type="PROSITE" id="PS50922"/>
    </source>
</evidence>
<proteinExistence type="predicted"/>